<dbReference type="InterPro" id="IPR052054">
    <property type="entry name" value="Oxidative_DNA_repair_enzyme"/>
</dbReference>
<evidence type="ECO:0000256" key="1">
    <source>
        <dbReference type="ARBA" id="ARBA00010679"/>
    </source>
</evidence>
<evidence type="ECO:0000256" key="6">
    <source>
        <dbReference type="ARBA" id="ARBA00023239"/>
    </source>
</evidence>
<sequence>MEFETGAIPLSDLDGPFDLQATLESGQSYLWDRADGRMYESMDVHGGDAWYETVVPPIEGVSDEQVVVRVRQTGDASDGRLEWEATADAVPLLTHLLRLDDDLDAILDATPDDPLLDRAYAAYEGMRLVRDPAFPCLVSFICSAQMRVSRIHGMQMRLAREYGDTVTVDGDAFHAFPTPDQLAARTEAELRDQSLGYRAPYVQRTAEMVATGEADPREAVGLPYEDARESLTRFVGVGDKVADCVLLFSLGYLEAVPLDTWIQTAIADHYPDCEGGNYTETSRAIRDRLGGDYAGYAQTYVFYYLRAGGE</sequence>
<evidence type="ECO:0000256" key="2">
    <source>
        <dbReference type="ARBA" id="ARBA00012720"/>
    </source>
</evidence>
<keyword evidence="7" id="KW-0511">Multifunctional enzyme</keyword>
<accession>A0A1I6IR61</accession>
<evidence type="ECO:0000256" key="4">
    <source>
        <dbReference type="ARBA" id="ARBA00022801"/>
    </source>
</evidence>
<feature type="domain" description="HhH-GPD" evidence="10">
    <location>
        <begin position="142"/>
        <end position="306"/>
    </location>
</feature>
<keyword evidence="12" id="KW-1185">Reference proteome</keyword>
<dbReference type="GO" id="GO:0006284">
    <property type="term" value="P:base-excision repair"/>
    <property type="evidence" value="ECO:0007669"/>
    <property type="project" value="InterPro"/>
</dbReference>
<dbReference type="Gene3D" id="3.30.310.260">
    <property type="match status" value="1"/>
</dbReference>
<dbReference type="CDD" id="cd00056">
    <property type="entry name" value="ENDO3c"/>
    <property type="match status" value="1"/>
</dbReference>
<evidence type="ECO:0000259" key="10">
    <source>
        <dbReference type="SMART" id="SM00478"/>
    </source>
</evidence>
<keyword evidence="5" id="KW-0234">DNA repair</keyword>
<dbReference type="GO" id="GO:0140078">
    <property type="term" value="F:class I DNA-(apurinic or apyrimidinic site) endonuclease activity"/>
    <property type="evidence" value="ECO:0007669"/>
    <property type="project" value="UniProtKB-EC"/>
</dbReference>
<evidence type="ECO:0000256" key="5">
    <source>
        <dbReference type="ARBA" id="ARBA00023204"/>
    </source>
</evidence>
<evidence type="ECO:0000256" key="9">
    <source>
        <dbReference type="ARBA" id="ARBA00044632"/>
    </source>
</evidence>
<proteinExistence type="inferred from homology"/>
<dbReference type="GO" id="GO:0006289">
    <property type="term" value="P:nucleotide-excision repair"/>
    <property type="evidence" value="ECO:0007669"/>
    <property type="project" value="InterPro"/>
</dbReference>
<dbReference type="InterPro" id="IPR012904">
    <property type="entry name" value="OGG_N"/>
</dbReference>
<dbReference type="PANTHER" id="PTHR10242:SF2">
    <property type="entry name" value="N-GLYCOSYLASE_DNA LYASE"/>
    <property type="match status" value="1"/>
</dbReference>
<comment type="similarity">
    <text evidence="1">Belongs to the type-1 OGG1 family.</text>
</comment>
<keyword evidence="6 11" id="KW-0456">Lyase</keyword>
<keyword evidence="4" id="KW-0378">Hydrolase</keyword>
<evidence type="ECO:0000256" key="3">
    <source>
        <dbReference type="ARBA" id="ARBA00022763"/>
    </source>
</evidence>
<dbReference type="AlphaFoldDB" id="A0A1I6IR61"/>
<comment type="catalytic activity">
    <reaction evidence="9">
        <text>2'-deoxyribonucleotide-(2'-deoxyribose 5'-phosphate)-2'-deoxyribonucleotide-DNA = a 3'-end 2'-deoxyribonucleotide-(2,3-dehydro-2,3-deoxyribose 5'-phosphate)-DNA + a 5'-end 5'-phospho-2'-deoxyribonucleoside-DNA + H(+)</text>
        <dbReference type="Rhea" id="RHEA:66592"/>
        <dbReference type="Rhea" id="RHEA-COMP:13180"/>
        <dbReference type="Rhea" id="RHEA-COMP:16897"/>
        <dbReference type="Rhea" id="RHEA-COMP:17067"/>
        <dbReference type="ChEBI" id="CHEBI:15378"/>
        <dbReference type="ChEBI" id="CHEBI:136412"/>
        <dbReference type="ChEBI" id="CHEBI:157695"/>
        <dbReference type="ChEBI" id="CHEBI:167181"/>
        <dbReference type="EC" id="4.2.99.18"/>
    </reaction>
</comment>
<organism evidence="11 12">
    <name type="scientific">Halogeometricum limi</name>
    <dbReference type="NCBI Taxonomy" id="555875"/>
    <lineage>
        <taxon>Archaea</taxon>
        <taxon>Methanobacteriati</taxon>
        <taxon>Methanobacteriota</taxon>
        <taxon>Stenosarchaea group</taxon>
        <taxon>Halobacteria</taxon>
        <taxon>Halobacteriales</taxon>
        <taxon>Haloferacaceae</taxon>
        <taxon>Halogeometricum</taxon>
    </lineage>
</organism>
<dbReference type="SUPFAM" id="SSF48150">
    <property type="entry name" value="DNA-glycosylase"/>
    <property type="match status" value="1"/>
</dbReference>
<dbReference type="EMBL" id="FOYS01000007">
    <property type="protein sequence ID" value="SFR69223.1"/>
    <property type="molecule type" value="Genomic_DNA"/>
</dbReference>
<dbReference type="Pfam" id="PF07934">
    <property type="entry name" value="OGG_N"/>
    <property type="match status" value="1"/>
</dbReference>
<dbReference type="GO" id="GO:0003684">
    <property type="term" value="F:damaged DNA binding"/>
    <property type="evidence" value="ECO:0007669"/>
    <property type="project" value="InterPro"/>
</dbReference>
<dbReference type="EC" id="4.2.99.18" evidence="2"/>
<dbReference type="Gene3D" id="1.10.340.30">
    <property type="entry name" value="Hypothetical protein, domain 2"/>
    <property type="match status" value="1"/>
</dbReference>
<name>A0A1I6IR61_9EURY</name>
<dbReference type="InterPro" id="IPR023170">
    <property type="entry name" value="HhH_base_excis_C"/>
</dbReference>
<dbReference type="GO" id="GO:0008534">
    <property type="term" value="F:oxidized purine nucleobase lesion DNA N-glycosylase activity"/>
    <property type="evidence" value="ECO:0007669"/>
    <property type="project" value="InterPro"/>
</dbReference>
<dbReference type="Pfam" id="PF00730">
    <property type="entry name" value="HhH-GPD"/>
    <property type="match status" value="1"/>
</dbReference>
<keyword evidence="3" id="KW-0227">DNA damage</keyword>
<gene>
    <name evidence="11" type="ORF">SAMN04488124_3555</name>
</gene>
<evidence type="ECO:0000313" key="11">
    <source>
        <dbReference type="EMBL" id="SFR69223.1"/>
    </source>
</evidence>
<evidence type="ECO:0000256" key="8">
    <source>
        <dbReference type="ARBA" id="ARBA00023295"/>
    </source>
</evidence>
<dbReference type="RefSeq" id="WP_089883421.1">
    <property type="nucleotide sequence ID" value="NZ_FOYS01000007.1"/>
</dbReference>
<dbReference type="SMART" id="SM00478">
    <property type="entry name" value="ENDO3c"/>
    <property type="match status" value="1"/>
</dbReference>
<dbReference type="OrthoDB" id="14922at2157"/>
<evidence type="ECO:0000313" key="12">
    <source>
        <dbReference type="Proteomes" id="UP000243250"/>
    </source>
</evidence>
<dbReference type="PANTHER" id="PTHR10242">
    <property type="entry name" value="8-OXOGUANINE DNA GLYCOSYLASE"/>
    <property type="match status" value="1"/>
</dbReference>
<dbReference type="Proteomes" id="UP000243250">
    <property type="component" value="Unassembled WGS sequence"/>
</dbReference>
<dbReference type="Gene3D" id="1.10.1670.10">
    <property type="entry name" value="Helix-hairpin-Helix base-excision DNA repair enzymes (C-terminal)"/>
    <property type="match status" value="1"/>
</dbReference>
<dbReference type="STRING" id="555875.SAMN04488124_3555"/>
<dbReference type="InterPro" id="IPR011257">
    <property type="entry name" value="DNA_glycosylase"/>
</dbReference>
<protein>
    <recommendedName>
        <fullName evidence="2">DNA-(apurinic or apyrimidinic site) lyase</fullName>
        <ecNumber evidence="2">4.2.99.18</ecNumber>
    </recommendedName>
</protein>
<keyword evidence="8" id="KW-0326">Glycosidase</keyword>
<dbReference type="SUPFAM" id="SSF55945">
    <property type="entry name" value="TATA-box binding protein-like"/>
    <property type="match status" value="1"/>
</dbReference>
<reference evidence="12" key="1">
    <citation type="submission" date="2016-10" db="EMBL/GenBank/DDBJ databases">
        <authorList>
            <person name="Varghese N."/>
            <person name="Submissions S."/>
        </authorList>
    </citation>
    <scope>NUCLEOTIDE SEQUENCE [LARGE SCALE GENOMIC DNA]</scope>
    <source>
        <strain evidence="12">CGMCC 1.8711</strain>
    </source>
</reference>
<evidence type="ECO:0000256" key="7">
    <source>
        <dbReference type="ARBA" id="ARBA00023268"/>
    </source>
</evidence>
<dbReference type="InterPro" id="IPR003265">
    <property type="entry name" value="HhH-GPD_domain"/>
</dbReference>